<proteinExistence type="predicted"/>
<protein>
    <submittedName>
        <fullName evidence="1">Uncharacterized protein</fullName>
    </submittedName>
</protein>
<dbReference type="Proteomes" id="UP001059893">
    <property type="component" value="Unassembled WGS sequence"/>
</dbReference>
<gene>
    <name evidence="1" type="ORF">MCOR33_009437</name>
</gene>
<evidence type="ECO:0000313" key="1">
    <source>
        <dbReference type="EMBL" id="KAI6293015.1"/>
    </source>
</evidence>
<sequence length="132" mass="14395">MVVPWPTMYASEDLSGCVEYARLLQHRGDWPAGSADDKMEAALKRDRDYYWSEAAPVDTSFAALGCTDVTSCGPIPFLFSGLQVSTPSHLQAPGKGFWSTAAPSDAGRGASKIAGWWESDMHNDICEMDEPF</sequence>
<reference evidence="1" key="1">
    <citation type="submission" date="2021-01" db="EMBL/GenBank/DDBJ databases">
        <title>Deciphering the adaptive evolutionary patterns associated with biogeogrpahic diversity in the finger millet blast pathogen Magnaporthe oryzae in Eastern Africa.</title>
        <authorList>
            <person name="Onyema G."/>
            <person name="Shittu T.A."/>
            <person name="Dodsworth S."/>
            <person name="Devilliers S."/>
            <person name="Muthumeenakshi S."/>
            <person name="Sreenivasaprasad S."/>
        </authorList>
    </citation>
    <scope>NUCLEOTIDE SEQUENCE</scope>
    <source>
        <strain evidence="1">D15/s37</strain>
    </source>
</reference>
<organism evidence="1 2">
    <name type="scientific">Pyricularia grisea</name>
    <name type="common">Crabgrass-specific blast fungus</name>
    <name type="synonym">Magnaporthe grisea</name>
    <dbReference type="NCBI Taxonomy" id="148305"/>
    <lineage>
        <taxon>Eukaryota</taxon>
        <taxon>Fungi</taxon>
        <taxon>Dikarya</taxon>
        <taxon>Ascomycota</taxon>
        <taxon>Pezizomycotina</taxon>
        <taxon>Sordariomycetes</taxon>
        <taxon>Sordariomycetidae</taxon>
        <taxon>Magnaporthales</taxon>
        <taxon>Pyriculariaceae</taxon>
        <taxon>Pyricularia</taxon>
    </lineage>
</organism>
<dbReference type="EMBL" id="JABSND010000263">
    <property type="protein sequence ID" value="KAI6293015.1"/>
    <property type="molecule type" value="Genomic_DNA"/>
</dbReference>
<keyword evidence="2" id="KW-1185">Reference proteome</keyword>
<comment type="caution">
    <text evidence="1">The sequence shown here is derived from an EMBL/GenBank/DDBJ whole genome shotgun (WGS) entry which is preliminary data.</text>
</comment>
<evidence type="ECO:0000313" key="2">
    <source>
        <dbReference type="Proteomes" id="UP001059893"/>
    </source>
</evidence>
<name>A0ABQ8N8K6_PYRGI</name>
<accession>A0ABQ8N8K6</accession>